<comment type="caution">
    <text evidence="1">The sequence shown here is derived from an EMBL/GenBank/DDBJ whole genome shotgun (WGS) entry which is preliminary data.</text>
</comment>
<gene>
    <name evidence="1" type="ORF">OXD698_LOCUS52132</name>
</gene>
<reference evidence="1" key="1">
    <citation type="submission" date="2021-02" db="EMBL/GenBank/DDBJ databases">
        <authorList>
            <person name="Nowell W R."/>
        </authorList>
    </citation>
    <scope>NUCLEOTIDE SEQUENCE</scope>
</reference>
<sequence length="75" mass="8718">MLTFYADLSSDDTHLVRSCSLSNRFLSQNLRQSTELIPEDVSTIDDINQLDEFYDNNIPLTTQPITCVYNNRMRN</sequence>
<dbReference type="Proteomes" id="UP000663844">
    <property type="component" value="Unassembled WGS sequence"/>
</dbReference>
<name>A0A820Q2W8_9BILA</name>
<organism evidence="1 2">
    <name type="scientific">Adineta steineri</name>
    <dbReference type="NCBI Taxonomy" id="433720"/>
    <lineage>
        <taxon>Eukaryota</taxon>
        <taxon>Metazoa</taxon>
        <taxon>Spiralia</taxon>
        <taxon>Gnathifera</taxon>
        <taxon>Rotifera</taxon>
        <taxon>Eurotatoria</taxon>
        <taxon>Bdelloidea</taxon>
        <taxon>Adinetida</taxon>
        <taxon>Adinetidae</taxon>
        <taxon>Adineta</taxon>
    </lineage>
</organism>
<dbReference type="EMBL" id="CAJOAZ010027840">
    <property type="protein sequence ID" value="CAF4412648.1"/>
    <property type="molecule type" value="Genomic_DNA"/>
</dbReference>
<evidence type="ECO:0000313" key="1">
    <source>
        <dbReference type="EMBL" id="CAF4412648.1"/>
    </source>
</evidence>
<protein>
    <submittedName>
        <fullName evidence="1">Uncharacterized protein</fullName>
    </submittedName>
</protein>
<proteinExistence type="predicted"/>
<evidence type="ECO:0000313" key="2">
    <source>
        <dbReference type="Proteomes" id="UP000663844"/>
    </source>
</evidence>
<accession>A0A820Q2W8</accession>
<dbReference type="AlphaFoldDB" id="A0A820Q2W8"/>